<comment type="caution">
    <text evidence="1">The sequence shown here is derived from an EMBL/GenBank/DDBJ whole genome shotgun (WGS) entry which is preliminary data.</text>
</comment>
<evidence type="ECO:0000313" key="2">
    <source>
        <dbReference type="Proteomes" id="UP001150581"/>
    </source>
</evidence>
<dbReference type="EMBL" id="JANBPG010000688">
    <property type="protein sequence ID" value="KAJ1894479.1"/>
    <property type="molecule type" value="Genomic_DNA"/>
</dbReference>
<evidence type="ECO:0000313" key="1">
    <source>
        <dbReference type="EMBL" id="KAJ1894479.1"/>
    </source>
</evidence>
<keyword evidence="2" id="KW-1185">Reference proteome</keyword>
<protein>
    <submittedName>
        <fullName evidence="1">Uncharacterized protein</fullName>
    </submittedName>
</protein>
<organism evidence="1 2">
    <name type="scientific">Kickxella alabastrina</name>
    <dbReference type="NCBI Taxonomy" id="61397"/>
    <lineage>
        <taxon>Eukaryota</taxon>
        <taxon>Fungi</taxon>
        <taxon>Fungi incertae sedis</taxon>
        <taxon>Zoopagomycota</taxon>
        <taxon>Kickxellomycotina</taxon>
        <taxon>Kickxellomycetes</taxon>
        <taxon>Kickxellales</taxon>
        <taxon>Kickxellaceae</taxon>
        <taxon>Kickxella</taxon>
    </lineage>
</organism>
<reference evidence="1" key="1">
    <citation type="submission" date="2022-07" db="EMBL/GenBank/DDBJ databases">
        <title>Phylogenomic reconstructions and comparative analyses of Kickxellomycotina fungi.</title>
        <authorList>
            <person name="Reynolds N.K."/>
            <person name="Stajich J.E."/>
            <person name="Barry K."/>
            <person name="Grigoriev I.V."/>
            <person name="Crous P."/>
            <person name="Smith M.E."/>
        </authorList>
    </citation>
    <scope>NUCLEOTIDE SEQUENCE</scope>
    <source>
        <strain evidence="1">Benny 63K</strain>
    </source>
</reference>
<proteinExistence type="predicted"/>
<gene>
    <name evidence="1" type="ORF">LPJ66_005170</name>
</gene>
<name>A0ACC1IFC3_9FUNG</name>
<accession>A0ACC1IFC3</accession>
<sequence length="536" mass="58363">MACKLNDPQIFKAYQRILDNDGIDWMIIGYGKTRDVLSLYSVGDGGVVEMALCVPDEIVFGFLVFERTNVLVTHVSEKISTVAEFLNRHDITINTTKPTELTPVLLRSKASHLVKKSVPMVTRSLGRSDSIQQQQQQSKVRSTIWHRHSMSMSHAPSSSVTSLANSPRSPGSPASEADTDDTPLKPKPPVMGSVTEEGSQPNPGNQVAASLVVSSVTGLDALNNDAFARSRNTASTSPYKTAEPTYELPLGMPPTPKSLNGGLSDIQEYGRLNRSSRYSHNVLIANESAMLTDIVIPHYSESERSLASDAMISPISPILPSTYAGSGSMCSKRSGAFSDSGVSPTAGTASPARPTYHRYSLNCSPDRQSTSISSKRKSRVCIASSFKKIPVPEVAQLMEEVSEHRRNTAELAQSSGLMGDKFFRCLRGYTSIQEPSNSFWKRRYFVIADETLFMYTNECSRTPTDFWPLSSIVRAPRNAEDDVLMAHSLAMDFGAGEHFLYFDNAQMRQAFEGEVLTSISATATAAAVAAATITAN</sequence>
<dbReference type="Proteomes" id="UP001150581">
    <property type="component" value="Unassembled WGS sequence"/>
</dbReference>